<dbReference type="InterPro" id="IPR036063">
    <property type="entry name" value="Smr_dom_sf"/>
</dbReference>
<reference evidence="4" key="1">
    <citation type="submission" date="2016-06" db="EMBL/GenBank/DDBJ databases">
        <title>Draft genome sequence of Desulfoplanes formicivorans strain Pf12B.</title>
        <authorList>
            <person name="Watanabe M."/>
            <person name="Kojima H."/>
            <person name="Fukui M."/>
        </authorList>
    </citation>
    <scope>NUCLEOTIDE SEQUENCE [LARGE SCALE GENOMIC DNA]</scope>
    <source>
        <strain evidence="4">Pf12B</strain>
    </source>
</reference>
<dbReference type="SMART" id="SM00463">
    <property type="entry name" value="SMR"/>
    <property type="match status" value="1"/>
</dbReference>
<dbReference type="InterPro" id="IPR002625">
    <property type="entry name" value="Smr_dom"/>
</dbReference>
<dbReference type="PANTHER" id="PTHR35562">
    <property type="entry name" value="DNA ENDONUCLEASE SMRA-RELATED"/>
    <property type="match status" value="1"/>
</dbReference>
<dbReference type="Gene3D" id="3.30.1370.110">
    <property type="match status" value="1"/>
</dbReference>
<dbReference type="PROSITE" id="PS50828">
    <property type="entry name" value="SMR"/>
    <property type="match status" value="1"/>
</dbReference>
<evidence type="ECO:0000256" key="1">
    <source>
        <dbReference type="SAM" id="MobiDB-lite"/>
    </source>
</evidence>
<dbReference type="AlphaFoldDB" id="A0A194AHH9"/>
<feature type="region of interest" description="Disordered" evidence="1">
    <location>
        <begin position="1"/>
        <end position="30"/>
    </location>
</feature>
<organism evidence="3 4">
    <name type="scientific">Desulfoplanes formicivorans</name>
    <dbReference type="NCBI Taxonomy" id="1592317"/>
    <lineage>
        <taxon>Bacteria</taxon>
        <taxon>Pseudomonadati</taxon>
        <taxon>Thermodesulfobacteriota</taxon>
        <taxon>Desulfovibrionia</taxon>
        <taxon>Desulfovibrionales</taxon>
        <taxon>Desulfoplanaceae</taxon>
        <taxon>Desulfoplanes</taxon>
    </lineage>
</organism>
<dbReference type="STRING" id="1592317.DPF_2269"/>
<protein>
    <submittedName>
        <fullName evidence="3">Smr protein/MutS2</fullName>
    </submittedName>
</protein>
<sequence>MHSPFKKMKITLASSRKEPPSSDQDVPSEEELFNRAMQDVAPLRGQGRDIAPLPSAEKKQVAAPRTTPSFGELVHQTIEFDLESTHDFIQGYVRGMDPKTFRKLKAGSFSVEAHLDLHGQTLDQAQVSFLDFMRETYLKGMRCVLVIPGRGKNSPLGMGILRQGVQTWLTRDPVKRIVLAFCTAQPRHGGAGALYVLLRKRKKGQGKIFWNKMHFDKL</sequence>
<evidence type="ECO:0000313" key="3">
    <source>
        <dbReference type="EMBL" id="GAU09542.1"/>
    </source>
</evidence>
<dbReference type="Pfam" id="PF01713">
    <property type="entry name" value="Smr"/>
    <property type="match status" value="1"/>
</dbReference>
<dbReference type="EMBL" id="BDFE01000017">
    <property type="protein sequence ID" value="GAU09542.1"/>
    <property type="molecule type" value="Genomic_DNA"/>
</dbReference>
<dbReference type="PANTHER" id="PTHR35562:SF2">
    <property type="entry name" value="DNA ENDONUCLEASE SMRA-RELATED"/>
    <property type="match status" value="1"/>
</dbReference>
<keyword evidence="4" id="KW-1185">Reference proteome</keyword>
<accession>A0A194AHH9</accession>
<dbReference type="RefSeq" id="WP_069859753.1">
    <property type="nucleotide sequence ID" value="NZ_BDFE01000017.1"/>
</dbReference>
<comment type="caution">
    <text evidence="3">The sequence shown here is derived from an EMBL/GenBank/DDBJ whole genome shotgun (WGS) entry which is preliminary data.</text>
</comment>
<evidence type="ECO:0000259" key="2">
    <source>
        <dbReference type="PROSITE" id="PS50828"/>
    </source>
</evidence>
<gene>
    <name evidence="3" type="ORF">DPF_2269</name>
</gene>
<dbReference type="Proteomes" id="UP000095200">
    <property type="component" value="Unassembled WGS sequence"/>
</dbReference>
<dbReference type="SUPFAM" id="SSF160443">
    <property type="entry name" value="SMR domain-like"/>
    <property type="match status" value="1"/>
</dbReference>
<name>A0A194AHH9_9BACT</name>
<proteinExistence type="predicted"/>
<dbReference type="OrthoDB" id="9808881at2"/>
<feature type="domain" description="Smr" evidence="2">
    <location>
        <begin position="115"/>
        <end position="199"/>
    </location>
</feature>
<evidence type="ECO:0000313" key="4">
    <source>
        <dbReference type="Proteomes" id="UP000095200"/>
    </source>
</evidence>